<evidence type="ECO:0000256" key="1">
    <source>
        <dbReference type="ARBA" id="ARBA00004123"/>
    </source>
</evidence>
<evidence type="ECO:0000256" key="6">
    <source>
        <dbReference type="ARBA" id="ARBA00023125"/>
    </source>
</evidence>
<dbReference type="Pfam" id="PF00320">
    <property type="entry name" value="GATA"/>
    <property type="match status" value="2"/>
</dbReference>
<keyword evidence="7" id="KW-0804">Transcription</keyword>
<proteinExistence type="predicted"/>
<evidence type="ECO:0000256" key="5">
    <source>
        <dbReference type="ARBA" id="ARBA00023015"/>
    </source>
</evidence>
<keyword evidence="13" id="KW-1185">Reference proteome</keyword>
<dbReference type="SUPFAM" id="SSF57716">
    <property type="entry name" value="Glucocorticoid receptor-like (DNA-binding domain)"/>
    <property type="match status" value="2"/>
</dbReference>
<keyword evidence="4" id="KW-0862">Zinc</keyword>
<evidence type="ECO:0000256" key="8">
    <source>
        <dbReference type="ARBA" id="ARBA00023242"/>
    </source>
</evidence>
<dbReference type="Gene3D" id="3.30.50.10">
    <property type="entry name" value="Erythroid Transcription Factor GATA-1, subunit A"/>
    <property type="match status" value="2"/>
</dbReference>
<dbReference type="GO" id="GO:0000978">
    <property type="term" value="F:RNA polymerase II cis-regulatory region sequence-specific DNA binding"/>
    <property type="evidence" value="ECO:0007669"/>
    <property type="project" value="TreeGrafter"/>
</dbReference>
<feature type="domain" description="GATA-type" evidence="11">
    <location>
        <begin position="346"/>
        <end position="399"/>
    </location>
</feature>
<feature type="region of interest" description="Disordered" evidence="10">
    <location>
        <begin position="1"/>
        <end position="32"/>
    </location>
</feature>
<comment type="caution">
    <text evidence="12">The sequence shown here is derived from an EMBL/GenBank/DDBJ whole genome shotgun (WGS) entry which is preliminary data.</text>
</comment>
<dbReference type="InterPro" id="IPR013088">
    <property type="entry name" value="Znf_NHR/GATA"/>
</dbReference>
<evidence type="ECO:0000256" key="3">
    <source>
        <dbReference type="ARBA" id="ARBA00022771"/>
    </source>
</evidence>
<evidence type="ECO:0000256" key="7">
    <source>
        <dbReference type="ARBA" id="ARBA00023163"/>
    </source>
</evidence>
<keyword evidence="3 9" id="KW-0863">Zinc-finger</keyword>
<dbReference type="InterPro" id="IPR000679">
    <property type="entry name" value="Znf_GATA"/>
</dbReference>
<evidence type="ECO:0000256" key="9">
    <source>
        <dbReference type="PROSITE-ProRule" id="PRU00094"/>
    </source>
</evidence>
<dbReference type="GO" id="GO:0045165">
    <property type="term" value="P:cell fate commitment"/>
    <property type="evidence" value="ECO:0007669"/>
    <property type="project" value="TreeGrafter"/>
</dbReference>
<feature type="compositionally biased region" description="Low complexity" evidence="10">
    <location>
        <begin position="406"/>
        <end position="418"/>
    </location>
</feature>
<dbReference type="GO" id="GO:0000981">
    <property type="term" value="F:DNA-binding transcription factor activity, RNA polymerase II-specific"/>
    <property type="evidence" value="ECO:0007669"/>
    <property type="project" value="TreeGrafter"/>
</dbReference>
<sequence length="515" mass="57500">MEQNESPASSDMKPKLEETTETEQPTPSVIIRRQVITTRGTIEENVEEARIEQIAGEEIVKTSESPVPETPQEQEHSSSQIVQYEEQPASEQNYEESTQVYVTEGVITTESYSSQSEYHQQPHTVAYTALDPSGTITIESTAEYADLESVNNSHYTGTQYGNDASQYLQHQQYQNHYPNYAVDRTGADSPQSALFRDTDPNLASSRYQTYEVSNQNMNNQVTLISAGGTSFQYTAQNPTWNNTGSNEYPAYQQNMTIHQADSTQSYSNMQPNWSGSSPVEDSARAQFREVHIKECVNCGASVTPLWRRDGTGHYLCNACGLYNKINGVNRPPVRPTKKPQAQTGPRRNGVNCANCKTGTTTLWRRNNQGEPVCNACGLYYKLHGVNRPLSMKKEGIQTRKRRPKNSSTHSQSSPSTSQGIAQHRLVLQHGYFPPNMQADMASDQYQLPSTVGIFQPNQYHQRLPGAEQLARQIPANVAPLEPIQVASEEQATVITSTSQNARFRRQGDEDDDPNA</sequence>
<dbReference type="EMBL" id="JALNTZ010000004">
    <property type="protein sequence ID" value="KAJ3655027.1"/>
    <property type="molecule type" value="Genomic_DNA"/>
</dbReference>
<dbReference type="PROSITE" id="PS50114">
    <property type="entry name" value="GATA_ZN_FINGER_2"/>
    <property type="match status" value="2"/>
</dbReference>
<comment type="subcellular location">
    <subcellularLocation>
        <location evidence="1">Nucleus</location>
    </subcellularLocation>
</comment>
<name>A0AA38MFV2_9CUCU</name>
<feature type="region of interest" description="Disordered" evidence="10">
    <location>
        <begin position="489"/>
        <end position="515"/>
    </location>
</feature>
<dbReference type="FunFam" id="3.30.50.10:FF:000032">
    <property type="entry name" value="Transcription factor GATA-3"/>
    <property type="match status" value="1"/>
</dbReference>
<dbReference type="GO" id="GO:0005634">
    <property type="term" value="C:nucleus"/>
    <property type="evidence" value="ECO:0007669"/>
    <property type="project" value="UniProtKB-SubCell"/>
</dbReference>
<dbReference type="CDD" id="cd00202">
    <property type="entry name" value="ZnF_GATA"/>
    <property type="match status" value="2"/>
</dbReference>
<dbReference type="PRINTS" id="PR00619">
    <property type="entry name" value="GATAZNFINGER"/>
</dbReference>
<keyword evidence="2" id="KW-0479">Metal-binding</keyword>
<dbReference type="PANTHER" id="PTHR10071">
    <property type="entry name" value="TRANSCRIPTION FACTOR GATA FAMILY MEMBER"/>
    <property type="match status" value="1"/>
</dbReference>
<dbReference type="Proteomes" id="UP001168821">
    <property type="component" value="Unassembled WGS sequence"/>
</dbReference>
<evidence type="ECO:0000259" key="11">
    <source>
        <dbReference type="PROSITE" id="PS50114"/>
    </source>
</evidence>
<feature type="region of interest" description="Disordered" evidence="10">
    <location>
        <begin position="390"/>
        <end position="420"/>
    </location>
</feature>
<feature type="compositionally biased region" description="Polar residues" evidence="10">
    <location>
        <begin position="489"/>
        <end position="501"/>
    </location>
</feature>
<dbReference type="PROSITE" id="PS00344">
    <property type="entry name" value="GATA_ZN_FINGER_1"/>
    <property type="match status" value="2"/>
</dbReference>
<gene>
    <name evidence="12" type="ORF">Zmor_014172</name>
</gene>
<keyword evidence="5" id="KW-0805">Transcription regulation</keyword>
<dbReference type="SMART" id="SM00401">
    <property type="entry name" value="ZnF_GATA"/>
    <property type="match status" value="2"/>
</dbReference>
<evidence type="ECO:0000313" key="13">
    <source>
        <dbReference type="Proteomes" id="UP001168821"/>
    </source>
</evidence>
<organism evidence="12 13">
    <name type="scientific">Zophobas morio</name>
    <dbReference type="NCBI Taxonomy" id="2755281"/>
    <lineage>
        <taxon>Eukaryota</taxon>
        <taxon>Metazoa</taxon>
        <taxon>Ecdysozoa</taxon>
        <taxon>Arthropoda</taxon>
        <taxon>Hexapoda</taxon>
        <taxon>Insecta</taxon>
        <taxon>Pterygota</taxon>
        <taxon>Neoptera</taxon>
        <taxon>Endopterygota</taxon>
        <taxon>Coleoptera</taxon>
        <taxon>Polyphaga</taxon>
        <taxon>Cucujiformia</taxon>
        <taxon>Tenebrionidae</taxon>
        <taxon>Zophobas</taxon>
    </lineage>
</organism>
<dbReference type="GO" id="GO:0000122">
    <property type="term" value="P:negative regulation of transcription by RNA polymerase II"/>
    <property type="evidence" value="ECO:0007669"/>
    <property type="project" value="TreeGrafter"/>
</dbReference>
<dbReference type="InterPro" id="IPR039355">
    <property type="entry name" value="Transcription_factor_GATA"/>
</dbReference>
<evidence type="ECO:0000256" key="4">
    <source>
        <dbReference type="ARBA" id="ARBA00022833"/>
    </source>
</evidence>
<accession>A0AA38MFV2</accession>
<feature type="domain" description="GATA-type" evidence="11">
    <location>
        <begin position="293"/>
        <end position="342"/>
    </location>
</feature>
<evidence type="ECO:0000256" key="2">
    <source>
        <dbReference type="ARBA" id="ARBA00022723"/>
    </source>
</evidence>
<dbReference type="GO" id="GO:0008270">
    <property type="term" value="F:zinc ion binding"/>
    <property type="evidence" value="ECO:0007669"/>
    <property type="project" value="UniProtKB-KW"/>
</dbReference>
<dbReference type="PANTHER" id="PTHR10071:SF281">
    <property type="entry name" value="BOX A-BINDING FACTOR-RELATED"/>
    <property type="match status" value="1"/>
</dbReference>
<evidence type="ECO:0000313" key="12">
    <source>
        <dbReference type="EMBL" id="KAJ3655027.1"/>
    </source>
</evidence>
<protein>
    <recommendedName>
        <fullName evidence="11">GATA-type domain-containing protein</fullName>
    </recommendedName>
</protein>
<feature type="region of interest" description="Disordered" evidence="10">
    <location>
        <begin position="55"/>
        <end position="83"/>
    </location>
</feature>
<evidence type="ECO:0000256" key="10">
    <source>
        <dbReference type="SAM" id="MobiDB-lite"/>
    </source>
</evidence>
<keyword evidence="8" id="KW-0539">Nucleus</keyword>
<keyword evidence="6" id="KW-0238">DNA-binding</keyword>
<dbReference type="AlphaFoldDB" id="A0AA38MFV2"/>
<dbReference type="GO" id="GO:0045944">
    <property type="term" value="P:positive regulation of transcription by RNA polymerase II"/>
    <property type="evidence" value="ECO:0007669"/>
    <property type="project" value="TreeGrafter"/>
</dbReference>
<reference evidence="12" key="1">
    <citation type="journal article" date="2023" name="G3 (Bethesda)">
        <title>Whole genome assemblies of Zophobas morio and Tenebrio molitor.</title>
        <authorList>
            <person name="Kaur S."/>
            <person name="Stinson S.A."/>
            <person name="diCenzo G.C."/>
        </authorList>
    </citation>
    <scope>NUCLEOTIDE SEQUENCE</scope>
    <source>
        <strain evidence="12">QUZm001</strain>
    </source>
</reference>